<organism evidence="1">
    <name type="scientific">uncultured marine phage</name>
    <dbReference type="NCBI Taxonomy" id="707152"/>
    <lineage>
        <taxon>Viruses</taxon>
        <taxon>environmental samples</taxon>
    </lineage>
</organism>
<gene>
    <name evidence="1" type="ORF">SLAVMIC_00858</name>
</gene>
<accession>A0A8D9C9P4</accession>
<protein>
    <submittedName>
        <fullName evidence="1">Uncharacterized protein</fullName>
    </submittedName>
</protein>
<reference evidence="1" key="1">
    <citation type="submission" date="2021-06" db="EMBL/GenBank/DDBJ databases">
        <authorList>
            <person name="Gannon L."/>
            <person name="Redgwell R T."/>
            <person name="Michniewski S."/>
            <person name="Harrison D C."/>
            <person name="Millard A."/>
        </authorList>
    </citation>
    <scope>NUCLEOTIDE SEQUENCE</scope>
</reference>
<evidence type="ECO:0000313" key="1">
    <source>
        <dbReference type="EMBL" id="CAG7581470.1"/>
    </source>
</evidence>
<name>A0A8D9C9P4_9VIRU</name>
<sequence>MKHKIEIKYQTGDSFNSEDTSDILELEWDDLDIAKENLKAIQEHYRNSYEPLNNRRWNDKRSVEEIIGGNKDKWWFVEKKLNNGNLDPYYAGNCIKLKTDNGDLMQISCYWCGYFETLYGAEIISVDNDMKFEL</sequence>
<dbReference type="EMBL" id="OU342829">
    <property type="protein sequence ID" value="CAG7581470.1"/>
    <property type="molecule type" value="Genomic_DNA"/>
</dbReference>
<proteinExistence type="predicted"/>